<reference evidence="2" key="1">
    <citation type="submission" date="2020-05" db="EMBL/GenBank/DDBJ databases">
        <title>WGS assembly of Panicum virgatum.</title>
        <authorList>
            <person name="Lovell J.T."/>
            <person name="Jenkins J."/>
            <person name="Shu S."/>
            <person name="Juenger T.E."/>
            <person name="Schmutz J."/>
        </authorList>
    </citation>
    <scope>NUCLEOTIDE SEQUENCE</scope>
    <source>
        <strain evidence="2">AP13</strain>
    </source>
</reference>
<feature type="compositionally biased region" description="Basic and acidic residues" evidence="1">
    <location>
        <begin position="1"/>
        <end position="13"/>
    </location>
</feature>
<accession>A0A8T0RFE2</accession>
<dbReference type="AlphaFoldDB" id="A0A8T0RFE2"/>
<dbReference type="Proteomes" id="UP000823388">
    <property type="component" value="Chromosome 6K"/>
</dbReference>
<dbReference type="EMBL" id="CM029047">
    <property type="protein sequence ID" value="KAG2583770.1"/>
    <property type="molecule type" value="Genomic_DNA"/>
</dbReference>
<keyword evidence="3" id="KW-1185">Reference proteome</keyword>
<sequence>MFRRQARERERRGGKARSTGAGHAAAHQAATKISPNPARVKPTWPPMCCAASVGSDSDVAVAGRMRRPPGIHPSRLIITRLVHSLLQVSGSCGCPGTAGHDTQTPPPAR</sequence>
<evidence type="ECO:0000256" key="1">
    <source>
        <dbReference type="SAM" id="MobiDB-lite"/>
    </source>
</evidence>
<organism evidence="2 3">
    <name type="scientific">Panicum virgatum</name>
    <name type="common">Blackwell switchgrass</name>
    <dbReference type="NCBI Taxonomy" id="38727"/>
    <lineage>
        <taxon>Eukaryota</taxon>
        <taxon>Viridiplantae</taxon>
        <taxon>Streptophyta</taxon>
        <taxon>Embryophyta</taxon>
        <taxon>Tracheophyta</taxon>
        <taxon>Spermatophyta</taxon>
        <taxon>Magnoliopsida</taxon>
        <taxon>Liliopsida</taxon>
        <taxon>Poales</taxon>
        <taxon>Poaceae</taxon>
        <taxon>PACMAD clade</taxon>
        <taxon>Panicoideae</taxon>
        <taxon>Panicodae</taxon>
        <taxon>Paniceae</taxon>
        <taxon>Panicinae</taxon>
        <taxon>Panicum</taxon>
        <taxon>Panicum sect. Hiantes</taxon>
    </lineage>
</organism>
<comment type="caution">
    <text evidence="2">The sequence shown here is derived from an EMBL/GenBank/DDBJ whole genome shotgun (WGS) entry which is preliminary data.</text>
</comment>
<evidence type="ECO:0000313" key="2">
    <source>
        <dbReference type="EMBL" id="KAG2583770.1"/>
    </source>
</evidence>
<feature type="compositionally biased region" description="Low complexity" evidence="1">
    <location>
        <begin position="16"/>
        <end position="30"/>
    </location>
</feature>
<evidence type="ECO:0000313" key="3">
    <source>
        <dbReference type="Proteomes" id="UP000823388"/>
    </source>
</evidence>
<protein>
    <submittedName>
        <fullName evidence="2">Uncharacterized protein</fullName>
    </submittedName>
</protein>
<feature type="region of interest" description="Disordered" evidence="1">
    <location>
        <begin position="1"/>
        <end position="39"/>
    </location>
</feature>
<gene>
    <name evidence="2" type="ORF">PVAP13_6KG241212</name>
</gene>
<name>A0A8T0RFE2_PANVG</name>
<proteinExistence type="predicted"/>